<reference evidence="3" key="1">
    <citation type="submission" date="2023-03" db="EMBL/GenBank/DDBJ databases">
        <title>Near-Complete genome sequence of Lipomyces tetrasporous NRRL Y-64009, an oleaginous yeast capable of growing on lignocellulosic hydrolysates.</title>
        <authorList>
            <consortium name="Lawrence Berkeley National Laboratory"/>
            <person name="Jagtap S.S."/>
            <person name="Liu J.-J."/>
            <person name="Walukiewicz H.E."/>
            <person name="Pangilinan J."/>
            <person name="Lipzen A."/>
            <person name="Ahrendt S."/>
            <person name="Koriabine M."/>
            <person name="Cobaugh K."/>
            <person name="Salamov A."/>
            <person name="Yoshinaga Y."/>
            <person name="Ng V."/>
            <person name="Daum C."/>
            <person name="Grigoriev I.V."/>
            <person name="Slininger P.J."/>
            <person name="Dien B.S."/>
            <person name="Jin Y.-S."/>
            <person name="Rao C.V."/>
        </authorList>
    </citation>
    <scope>NUCLEOTIDE SEQUENCE</scope>
    <source>
        <strain evidence="3">NRRL Y-64009</strain>
    </source>
</reference>
<keyword evidence="2" id="KW-0472">Membrane</keyword>
<comment type="caution">
    <text evidence="3">The sequence shown here is derived from an EMBL/GenBank/DDBJ whole genome shotgun (WGS) entry which is preliminary data.</text>
</comment>
<keyword evidence="4" id="KW-1185">Reference proteome</keyword>
<feature type="region of interest" description="Disordered" evidence="1">
    <location>
        <begin position="75"/>
        <end position="97"/>
    </location>
</feature>
<name>A0AAD7VUT7_9ASCO</name>
<evidence type="ECO:0000313" key="3">
    <source>
        <dbReference type="EMBL" id="KAJ8102174.1"/>
    </source>
</evidence>
<evidence type="ECO:0000256" key="1">
    <source>
        <dbReference type="SAM" id="MobiDB-lite"/>
    </source>
</evidence>
<organism evidence="3 4">
    <name type="scientific">Lipomyces tetrasporus</name>
    <dbReference type="NCBI Taxonomy" id="54092"/>
    <lineage>
        <taxon>Eukaryota</taxon>
        <taxon>Fungi</taxon>
        <taxon>Dikarya</taxon>
        <taxon>Ascomycota</taxon>
        <taxon>Saccharomycotina</taxon>
        <taxon>Lipomycetes</taxon>
        <taxon>Lipomycetales</taxon>
        <taxon>Lipomycetaceae</taxon>
        <taxon>Lipomyces</taxon>
    </lineage>
</organism>
<dbReference type="AlphaFoldDB" id="A0AAD7VUT7"/>
<sequence length="144" mass="15471">MLSVASILLDVLFGIELWICRISIVIAFLLMGPTAMLIAYDIALYVWRTADHSAAELVLKLKDKSAILPSSPVREAASVASKKPATNTTTTSSVGMQSPLPSKKGPLLFYRRLVWKQRSQCQAGAEIVRSPTPKLAKATVGGGC</sequence>
<accession>A0AAD7VUT7</accession>
<evidence type="ECO:0000256" key="2">
    <source>
        <dbReference type="SAM" id="Phobius"/>
    </source>
</evidence>
<dbReference type="GeneID" id="80884351"/>
<protein>
    <submittedName>
        <fullName evidence="3">Uncharacterized protein</fullName>
    </submittedName>
</protein>
<feature type="transmembrane region" description="Helical" evidence="2">
    <location>
        <begin position="24"/>
        <end position="47"/>
    </location>
</feature>
<evidence type="ECO:0000313" key="4">
    <source>
        <dbReference type="Proteomes" id="UP001217417"/>
    </source>
</evidence>
<keyword evidence="2" id="KW-1133">Transmembrane helix</keyword>
<gene>
    <name evidence="3" type="ORF">POJ06DRAFT_266782</name>
</gene>
<proteinExistence type="predicted"/>
<dbReference type="RefSeq" id="XP_056045624.1">
    <property type="nucleotide sequence ID" value="XM_056189185.1"/>
</dbReference>
<feature type="compositionally biased region" description="Polar residues" evidence="1">
    <location>
        <begin position="84"/>
        <end position="97"/>
    </location>
</feature>
<dbReference type="Proteomes" id="UP001217417">
    <property type="component" value="Unassembled WGS sequence"/>
</dbReference>
<keyword evidence="2" id="KW-0812">Transmembrane</keyword>
<dbReference type="EMBL" id="JARPMG010000003">
    <property type="protein sequence ID" value="KAJ8102174.1"/>
    <property type="molecule type" value="Genomic_DNA"/>
</dbReference>